<organism evidence="1 2">
    <name type="scientific">Banggai cardinalfish iridovirus</name>
    <dbReference type="NCBI Taxonomy" id="565290"/>
    <lineage>
        <taxon>Viruses</taxon>
        <taxon>Varidnaviria</taxon>
        <taxon>Bamfordvirae</taxon>
        <taxon>Nucleocytoviricota</taxon>
        <taxon>Megaviricetes</taxon>
        <taxon>Pimascovirales</taxon>
        <taxon>Pimascovirales incertae sedis</taxon>
        <taxon>Iridoviridae</taxon>
        <taxon>Alphairidovirinae</taxon>
        <taxon>Megalocytivirus</taxon>
        <taxon>Megalocytivirus pagrus1</taxon>
        <taxon>Infectious spleen and kidney necrosis virus</taxon>
    </lineage>
</organism>
<sequence length="92" mass="11138">MSSQSWSGLDGTVNCRSCWAQNRRHTHTHLRVQFAINKCYLGIRFHVLHIVELRYDQNRHIARARWDLQRRCTNNNTHYRSHDTSLQYLQCR</sequence>
<dbReference type="Proteomes" id="UP000500860">
    <property type="component" value="Segment"/>
</dbReference>
<evidence type="ECO:0000313" key="1">
    <source>
        <dbReference type="EMBL" id="QJC63403.1"/>
    </source>
</evidence>
<proteinExistence type="predicted"/>
<reference evidence="1 2" key="1">
    <citation type="submission" date="2019-09" db="EMBL/GenBank/DDBJ databases">
        <title>Repeated detections of megalocytivirus infection in ornamental and wild banggai cardinalfish Pterapogon kauderni.</title>
        <authorList>
            <person name="Koda S.A."/>
            <person name="Subramaniam K."/>
            <person name="Yanong R.P."/>
            <person name="Pouder D.B."/>
            <person name="Pedersen M."/>
            <person name="Pelton C."/>
            <person name="Groff J.M."/>
            <person name="Phelps N."/>
            <person name="Armien A.G."/>
            <person name="Waltzek T.B."/>
        </authorList>
    </citation>
    <scope>NUCLEOTIDE SEQUENCE [LARGE SCALE GENOMIC DNA]</scope>
    <source>
        <strain evidence="1">BCIV/WVL17393/2012</strain>
    </source>
</reference>
<gene>
    <name evidence="1" type="primary">50</name>
</gene>
<evidence type="ECO:0000313" key="2">
    <source>
        <dbReference type="Proteomes" id="UP000500860"/>
    </source>
</evidence>
<accession>A0A6M3QSZ8</accession>
<dbReference type="EMBL" id="MN432490">
    <property type="protein sequence ID" value="QJC63403.1"/>
    <property type="molecule type" value="Genomic_DNA"/>
</dbReference>
<protein>
    <submittedName>
        <fullName evidence="1">Uncharacterized protein</fullName>
    </submittedName>
</protein>
<name>A0A6M3QSZ8_ISKNV</name>